<keyword evidence="5" id="KW-0573">Peptidoglycan synthesis</keyword>
<keyword evidence="2" id="KW-0732">Signal</keyword>
<evidence type="ECO:0000256" key="8">
    <source>
        <dbReference type="PIRSR" id="PIRSR618044-2"/>
    </source>
</evidence>
<dbReference type="InterPro" id="IPR012338">
    <property type="entry name" value="Beta-lactam/transpept-like"/>
</dbReference>
<dbReference type="Pfam" id="PF00768">
    <property type="entry name" value="Peptidase_S11"/>
    <property type="match status" value="1"/>
</dbReference>
<dbReference type="InterPro" id="IPR001967">
    <property type="entry name" value="Peptidase_S11_N"/>
</dbReference>
<keyword evidence="4" id="KW-0133">Cell shape</keyword>
<dbReference type="PANTHER" id="PTHR21581">
    <property type="entry name" value="D-ALANYL-D-ALANINE CARBOXYPEPTIDASE"/>
    <property type="match status" value="1"/>
</dbReference>
<dbReference type="GO" id="GO:0008360">
    <property type="term" value="P:regulation of cell shape"/>
    <property type="evidence" value="ECO:0007669"/>
    <property type="project" value="UniProtKB-KW"/>
</dbReference>
<dbReference type="PANTHER" id="PTHR21581:SF33">
    <property type="entry name" value="D-ALANYL-D-ALANINE CARBOXYPEPTIDASE DACB"/>
    <property type="match status" value="1"/>
</dbReference>
<accession>A0A1W1WFV9</accession>
<dbReference type="Proteomes" id="UP000192660">
    <property type="component" value="Unassembled WGS sequence"/>
</dbReference>
<dbReference type="GO" id="GO:0009252">
    <property type="term" value="P:peptidoglycan biosynthetic process"/>
    <property type="evidence" value="ECO:0007669"/>
    <property type="project" value="UniProtKB-KW"/>
</dbReference>
<comment type="similarity">
    <text evidence="1 9">Belongs to the peptidase S11 family.</text>
</comment>
<dbReference type="AlphaFoldDB" id="A0A1W1WFV9"/>
<evidence type="ECO:0000259" key="10">
    <source>
        <dbReference type="Pfam" id="PF00768"/>
    </source>
</evidence>
<organism evidence="11 12">
    <name type="scientific">Sulfobacillus thermosulfidooxidans (strain DSM 9293 / VKM B-1269 / AT-1)</name>
    <dbReference type="NCBI Taxonomy" id="929705"/>
    <lineage>
        <taxon>Bacteria</taxon>
        <taxon>Bacillati</taxon>
        <taxon>Bacillota</taxon>
        <taxon>Clostridia</taxon>
        <taxon>Eubacteriales</taxon>
        <taxon>Clostridiales Family XVII. Incertae Sedis</taxon>
        <taxon>Sulfobacillus</taxon>
    </lineage>
</organism>
<dbReference type="Gene3D" id="3.40.710.10">
    <property type="entry name" value="DD-peptidase/beta-lactamase superfamily"/>
    <property type="match status" value="1"/>
</dbReference>
<keyword evidence="11" id="KW-0645">Protease</keyword>
<feature type="active site" description="Acyl-ester intermediate" evidence="7">
    <location>
        <position position="96"/>
    </location>
</feature>
<protein>
    <submittedName>
        <fullName evidence="11">D-alanyl-D-alanine carboxypeptidase (Penicillin-binding protein 5/6)</fullName>
    </submittedName>
</protein>
<sequence>MRVMRKQRRLDRNSALPRWLWLGILTTMVVGTGTVALTPPLAQVKQITPSLQVPKIFHLPRVPSLWHTLAGSCEIQVAGGPILFQKNAYLERPIASTTKIMTAYLTLEDKMMPLNRKVTITSQEVLNDRQGLLKADSEVPLFRGQVVSVQDLLWALMLPSADDAAWVLARAATDNHPARFIAAMNQQARQFHMDHTHYVDPDGVNHEGYSTAADLMILTQHVMKNPEFRLLVRTKTHKTAFGVLSNLNQLLWSYPGAIGVKTGWTPWAGSCLVFGATRVEHGSPLTVYGVVLGEPAFNPMFHDTAQLLNTAFHTSWSPLIHAGQTVLVLHIHRVLTTTTLALYAAKPLGAYDVGEDATLQWRLKKPGPAWHAGQILGYARINAKGWPESSWVPLKARTSYVMPWWAHL</sequence>
<dbReference type="SUPFAM" id="SSF56601">
    <property type="entry name" value="beta-lactamase/transpeptidase-like"/>
    <property type="match status" value="1"/>
</dbReference>
<reference evidence="12" key="1">
    <citation type="submission" date="2017-04" db="EMBL/GenBank/DDBJ databases">
        <authorList>
            <person name="Varghese N."/>
            <person name="Submissions S."/>
        </authorList>
    </citation>
    <scope>NUCLEOTIDE SEQUENCE [LARGE SCALE GENOMIC DNA]</scope>
    <source>
        <strain evidence="12">DSM 9293</strain>
    </source>
</reference>
<dbReference type="GO" id="GO:0006508">
    <property type="term" value="P:proteolysis"/>
    <property type="evidence" value="ECO:0007669"/>
    <property type="project" value="InterPro"/>
</dbReference>
<evidence type="ECO:0000256" key="1">
    <source>
        <dbReference type="ARBA" id="ARBA00007164"/>
    </source>
</evidence>
<dbReference type="GO" id="GO:0071555">
    <property type="term" value="P:cell wall organization"/>
    <property type="evidence" value="ECO:0007669"/>
    <property type="project" value="UniProtKB-KW"/>
</dbReference>
<evidence type="ECO:0000256" key="5">
    <source>
        <dbReference type="ARBA" id="ARBA00022984"/>
    </source>
</evidence>
<dbReference type="RefSeq" id="WP_084661472.1">
    <property type="nucleotide sequence ID" value="NZ_FWWY01000001.1"/>
</dbReference>
<feature type="binding site" evidence="8">
    <location>
        <position position="261"/>
    </location>
    <ligand>
        <name>substrate</name>
    </ligand>
</feature>
<evidence type="ECO:0000313" key="11">
    <source>
        <dbReference type="EMBL" id="SMC05082.1"/>
    </source>
</evidence>
<keyword evidence="12" id="KW-1185">Reference proteome</keyword>
<proteinExistence type="inferred from homology"/>
<feature type="active site" evidence="7">
    <location>
        <position position="160"/>
    </location>
</feature>
<dbReference type="OrthoDB" id="9791132at2"/>
<dbReference type="PRINTS" id="PR00725">
    <property type="entry name" value="DADACBPTASE1"/>
</dbReference>
<evidence type="ECO:0000256" key="2">
    <source>
        <dbReference type="ARBA" id="ARBA00022729"/>
    </source>
</evidence>
<gene>
    <name evidence="11" type="ORF">SAMN00768000_2015</name>
</gene>
<keyword evidence="3" id="KW-0378">Hydrolase</keyword>
<evidence type="ECO:0000256" key="7">
    <source>
        <dbReference type="PIRSR" id="PIRSR618044-1"/>
    </source>
</evidence>
<dbReference type="GO" id="GO:0009002">
    <property type="term" value="F:serine-type D-Ala-D-Ala carboxypeptidase activity"/>
    <property type="evidence" value="ECO:0007669"/>
    <property type="project" value="InterPro"/>
</dbReference>
<dbReference type="InterPro" id="IPR018044">
    <property type="entry name" value="Peptidase_S11"/>
</dbReference>
<keyword evidence="6" id="KW-0961">Cell wall biogenesis/degradation</keyword>
<feature type="active site" description="Proton acceptor" evidence="7">
    <location>
        <position position="99"/>
    </location>
</feature>
<dbReference type="STRING" id="28034.BFX07_14965"/>
<evidence type="ECO:0000256" key="4">
    <source>
        <dbReference type="ARBA" id="ARBA00022960"/>
    </source>
</evidence>
<evidence type="ECO:0000256" key="9">
    <source>
        <dbReference type="RuleBase" id="RU004016"/>
    </source>
</evidence>
<feature type="domain" description="Peptidase S11 D-alanyl-D-alanine carboxypeptidase A N-terminal" evidence="10">
    <location>
        <begin position="77"/>
        <end position="280"/>
    </location>
</feature>
<evidence type="ECO:0000256" key="6">
    <source>
        <dbReference type="ARBA" id="ARBA00023316"/>
    </source>
</evidence>
<name>A0A1W1WFV9_SULTA</name>
<evidence type="ECO:0000313" key="12">
    <source>
        <dbReference type="Proteomes" id="UP000192660"/>
    </source>
</evidence>
<evidence type="ECO:0000256" key="3">
    <source>
        <dbReference type="ARBA" id="ARBA00022801"/>
    </source>
</evidence>
<dbReference type="EMBL" id="FWWY01000001">
    <property type="protein sequence ID" value="SMC05082.1"/>
    <property type="molecule type" value="Genomic_DNA"/>
</dbReference>
<keyword evidence="11" id="KW-0121">Carboxypeptidase</keyword>